<dbReference type="Gramene" id="PGSC0003DMT400050284">
    <property type="protein sequence ID" value="PGSC0003DMT400050284"/>
    <property type="gene ID" value="PGSC0003DMG402019533"/>
</dbReference>
<dbReference type="PaxDb" id="4113-PGSC0003DMT400050284"/>
<dbReference type="InParanoid" id="M1BQ27"/>
<keyword evidence="1" id="KW-1133">Transmembrane helix</keyword>
<evidence type="ECO:0000313" key="3">
    <source>
        <dbReference type="Proteomes" id="UP000011115"/>
    </source>
</evidence>
<dbReference type="Proteomes" id="UP000011115">
    <property type="component" value="Unassembled WGS sequence"/>
</dbReference>
<keyword evidence="1" id="KW-0472">Membrane</keyword>
<dbReference type="EnsemblPlants" id="PGSC0003DMT400050284">
    <property type="protein sequence ID" value="PGSC0003DMT400050284"/>
    <property type="gene ID" value="PGSC0003DMG402019533"/>
</dbReference>
<keyword evidence="3" id="KW-1185">Reference proteome</keyword>
<evidence type="ECO:0000256" key="1">
    <source>
        <dbReference type="SAM" id="Phobius"/>
    </source>
</evidence>
<dbReference type="AlphaFoldDB" id="M1BQ27"/>
<sequence length="74" mass="8468">MGKHLCFHRNQEEHIGMSYSISGKRTCMACGTVSCYIFLYIVAGILLFNYVLLVTCYSLIPTYVLLIKKILPFQ</sequence>
<reference evidence="3" key="1">
    <citation type="journal article" date="2011" name="Nature">
        <title>Genome sequence and analysis of the tuber crop potato.</title>
        <authorList>
            <consortium name="The Potato Genome Sequencing Consortium"/>
        </authorList>
    </citation>
    <scope>NUCLEOTIDE SEQUENCE [LARGE SCALE GENOMIC DNA]</scope>
    <source>
        <strain evidence="3">cv. DM1-3 516 R44</strain>
    </source>
</reference>
<feature type="transmembrane region" description="Helical" evidence="1">
    <location>
        <begin position="37"/>
        <end position="66"/>
    </location>
</feature>
<keyword evidence="1" id="KW-0812">Transmembrane</keyword>
<name>M1BQ27_SOLTU</name>
<proteinExistence type="predicted"/>
<protein>
    <submittedName>
        <fullName evidence="2">Gasa4</fullName>
    </submittedName>
</protein>
<reference evidence="2" key="2">
    <citation type="submission" date="2015-06" db="UniProtKB">
        <authorList>
            <consortium name="EnsemblPlants"/>
        </authorList>
    </citation>
    <scope>IDENTIFICATION</scope>
    <source>
        <strain evidence="2">DM1-3 516 R44</strain>
    </source>
</reference>
<organism evidence="2 3">
    <name type="scientific">Solanum tuberosum</name>
    <name type="common">Potato</name>
    <dbReference type="NCBI Taxonomy" id="4113"/>
    <lineage>
        <taxon>Eukaryota</taxon>
        <taxon>Viridiplantae</taxon>
        <taxon>Streptophyta</taxon>
        <taxon>Embryophyta</taxon>
        <taxon>Tracheophyta</taxon>
        <taxon>Spermatophyta</taxon>
        <taxon>Magnoliopsida</taxon>
        <taxon>eudicotyledons</taxon>
        <taxon>Gunneridae</taxon>
        <taxon>Pentapetalae</taxon>
        <taxon>asterids</taxon>
        <taxon>lamiids</taxon>
        <taxon>Solanales</taxon>
        <taxon>Solanaceae</taxon>
        <taxon>Solanoideae</taxon>
        <taxon>Solaneae</taxon>
        <taxon>Solanum</taxon>
    </lineage>
</organism>
<accession>M1BQ27</accession>
<dbReference type="HOGENOM" id="CLU_2692599_0_0_1"/>
<evidence type="ECO:0000313" key="2">
    <source>
        <dbReference type="EnsemblPlants" id="PGSC0003DMT400050284"/>
    </source>
</evidence>